<dbReference type="GO" id="GO:0006635">
    <property type="term" value="P:fatty acid beta-oxidation"/>
    <property type="evidence" value="ECO:0007669"/>
    <property type="project" value="TreeGrafter"/>
</dbReference>
<dbReference type="InterPro" id="IPR029045">
    <property type="entry name" value="ClpP/crotonase-like_dom_sf"/>
</dbReference>
<evidence type="ECO:0000256" key="1">
    <source>
        <dbReference type="ARBA" id="ARBA00005254"/>
    </source>
</evidence>
<dbReference type="Proteomes" id="UP000325161">
    <property type="component" value="Chromosome"/>
</dbReference>
<dbReference type="CDD" id="cd06558">
    <property type="entry name" value="crotonase-like"/>
    <property type="match status" value="1"/>
</dbReference>
<name>A0A5C0AY11_9BURK</name>
<dbReference type="GO" id="GO:0004300">
    <property type="term" value="F:enoyl-CoA hydratase activity"/>
    <property type="evidence" value="ECO:0007669"/>
    <property type="project" value="UniProtKB-EC"/>
</dbReference>
<dbReference type="InterPro" id="IPR014748">
    <property type="entry name" value="Enoyl-CoA_hydra_C"/>
</dbReference>
<dbReference type="AlphaFoldDB" id="A0A5C0AY11"/>
<dbReference type="KEGG" id="pacr:FXN63_06160"/>
<proteinExistence type="inferred from homology"/>
<dbReference type="PANTHER" id="PTHR11941:SF54">
    <property type="entry name" value="ENOYL-COA HYDRATASE, MITOCHONDRIAL"/>
    <property type="match status" value="1"/>
</dbReference>
<gene>
    <name evidence="3" type="ORF">FXN63_06160</name>
</gene>
<dbReference type="Gene3D" id="3.90.226.10">
    <property type="entry name" value="2-enoyl-CoA Hydratase, Chain A, domain 1"/>
    <property type="match status" value="1"/>
</dbReference>
<dbReference type="SUPFAM" id="SSF52096">
    <property type="entry name" value="ClpP/crotonase"/>
    <property type="match status" value="1"/>
</dbReference>
<dbReference type="EC" id="4.2.1.17" evidence="3"/>
<evidence type="ECO:0000313" key="4">
    <source>
        <dbReference type="Proteomes" id="UP000325161"/>
    </source>
</evidence>
<keyword evidence="4" id="KW-1185">Reference proteome</keyword>
<reference evidence="3 4" key="1">
    <citation type="submission" date="2019-08" db="EMBL/GenBank/DDBJ databases">
        <title>Amphibian skin-associated Pigmentiphaga: genome sequence and occurrence across geography and hosts.</title>
        <authorList>
            <person name="Bletz M.C."/>
            <person name="Bunk B."/>
            <person name="Sproeer C."/>
            <person name="Biwer P."/>
            <person name="Reiter S."/>
            <person name="Rabemananjara F.C.E."/>
            <person name="Schulz S."/>
            <person name="Overmann J."/>
            <person name="Vences M."/>
        </authorList>
    </citation>
    <scope>NUCLEOTIDE SEQUENCE [LARGE SCALE GENOMIC DNA]</scope>
    <source>
        <strain evidence="3 4">Mada1488</strain>
    </source>
</reference>
<dbReference type="Gene3D" id="1.10.12.10">
    <property type="entry name" value="Lyase 2-enoyl-coa Hydratase, Chain A, domain 2"/>
    <property type="match status" value="1"/>
</dbReference>
<dbReference type="PANTHER" id="PTHR11941">
    <property type="entry name" value="ENOYL-COA HYDRATASE-RELATED"/>
    <property type="match status" value="1"/>
</dbReference>
<dbReference type="Pfam" id="PF00378">
    <property type="entry name" value="ECH_1"/>
    <property type="match status" value="1"/>
</dbReference>
<dbReference type="EMBL" id="CP043046">
    <property type="protein sequence ID" value="QEI05471.1"/>
    <property type="molecule type" value="Genomic_DNA"/>
</dbReference>
<dbReference type="InterPro" id="IPR001753">
    <property type="entry name" value="Enoyl-CoA_hydra/iso"/>
</dbReference>
<dbReference type="RefSeq" id="WP_148813718.1">
    <property type="nucleotide sequence ID" value="NZ_CP043046.1"/>
</dbReference>
<evidence type="ECO:0000313" key="3">
    <source>
        <dbReference type="EMBL" id="QEI05471.1"/>
    </source>
</evidence>
<protein>
    <submittedName>
        <fullName evidence="3">Enoyl-CoA hydratase</fullName>
        <ecNumber evidence="3">4.2.1.17</ecNumber>
    </submittedName>
</protein>
<evidence type="ECO:0000256" key="2">
    <source>
        <dbReference type="ARBA" id="ARBA00023239"/>
    </source>
</evidence>
<dbReference type="OrthoDB" id="9148881at2"/>
<keyword evidence="2 3" id="KW-0456">Lyase</keyword>
<dbReference type="NCBIfam" id="NF004781">
    <property type="entry name" value="PRK06127.1"/>
    <property type="match status" value="1"/>
</dbReference>
<comment type="similarity">
    <text evidence="1">Belongs to the enoyl-CoA hydratase/isomerase family.</text>
</comment>
<organism evidence="3 4">
    <name type="scientific">Pigmentiphaga aceris</name>
    <dbReference type="NCBI Taxonomy" id="1940612"/>
    <lineage>
        <taxon>Bacteria</taxon>
        <taxon>Pseudomonadati</taxon>
        <taxon>Pseudomonadota</taxon>
        <taxon>Betaproteobacteria</taxon>
        <taxon>Burkholderiales</taxon>
        <taxon>Alcaligenaceae</taxon>
        <taxon>Pigmentiphaga</taxon>
    </lineage>
</organism>
<sequence length="265" mass="28845">MPEVRVPEVRLQIQDNIARITLSNPTRLNAMTMAMWTQLANAFDTIAEDASVRVVVLAGDGDNAFVSGADISEFETQRNSEAQVLAYEAEGDRARDAMLACSRPVIAAIRGVCVGGGLGLAGGCDLRYATRSSRFRMPAARLGVGYGLEGTKRFVDVLGAARTAELFYTARMFDGDEAERIGFAHKVFADDEFDTAIEGIIANIAVNAPLPILAAKLAIREAQKDPDVRDEQVVADAVKACFDSEDYKEGRRAFMEKRTPKFEGR</sequence>
<accession>A0A5C0AY11</accession>